<evidence type="ECO:0000313" key="4">
    <source>
        <dbReference type="Proteomes" id="UP000774283"/>
    </source>
</evidence>
<dbReference type="SUPFAM" id="SSF46785">
    <property type="entry name" value="Winged helix' DNA-binding domain"/>
    <property type="match status" value="1"/>
</dbReference>
<dbReference type="GO" id="GO:0005829">
    <property type="term" value="C:cytosol"/>
    <property type="evidence" value="ECO:0007669"/>
    <property type="project" value="TreeGrafter"/>
</dbReference>
<dbReference type="NCBIfam" id="TIGR00738">
    <property type="entry name" value="rrf2_super"/>
    <property type="match status" value="1"/>
</dbReference>
<proteinExistence type="predicted"/>
<dbReference type="Pfam" id="PF02082">
    <property type="entry name" value="Rrf2"/>
    <property type="match status" value="1"/>
</dbReference>
<evidence type="ECO:0000313" key="3">
    <source>
        <dbReference type="EMBL" id="NKX91946.1"/>
    </source>
</evidence>
<dbReference type="RefSeq" id="WP_168446045.1">
    <property type="nucleotide sequence ID" value="NZ_JAAXOW010000001.1"/>
</dbReference>
<dbReference type="PROSITE" id="PS51197">
    <property type="entry name" value="HTH_RRF2_2"/>
    <property type="match status" value="1"/>
</dbReference>
<dbReference type="GO" id="GO:0003700">
    <property type="term" value="F:DNA-binding transcription factor activity"/>
    <property type="evidence" value="ECO:0007669"/>
    <property type="project" value="TreeGrafter"/>
</dbReference>
<gene>
    <name evidence="3" type="ORF">HF995_01445</name>
</gene>
<dbReference type="InterPro" id="IPR000944">
    <property type="entry name" value="Tscrpt_reg_Rrf2"/>
</dbReference>
<dbReference type="AlphaFoldDB" id="A0A9X5F8X1"/>
<dbReference type="InterPro" id="IPR036390">
    <property type="entry name" value="WH_DNA-bd_sf"/>
</dbReference>
<dbReference type="PANTHER" id="PTHR33221">
    <property type="entry name" value="WINGED HELIX-TURN-HELIX TRANSCRIPTIONAL REGULATOR, RRF2 FAMILY"/>
    <property type="match status" value="1"/>
</dbReference>
<dbReference type="Proteomes" id="UP000774283">
    <property type="component" value="Unassembled WGS sequence"/>
</dbReference>
<dbReference type="InterPro" id="IPR030489">
    <property type="entry name" value="TR_Rrf2-type_CS"/>
</dbReference>
<name>A0A9X5F8X1_9MICO</name>
<dbReference type="EMBL" id="JAAXOW010000001">
    <property type="protein sequence ID" value="NKX91946.1"/>
    <property type="molecule type" value="Genomic_DNA"/>
</dbReference>
<comment type="caution">
    <text evidence="3">The sequence shown here is derived from an EMBL/GenBank/DDBJ whole genome shotgun (WGS) entry which is preliminary data.</text>
</comment>
<dbReference type="PANTHER" id="PTHR33221:SF5">
    <property type="entry name" value="HTH-TYPE TRANSCRIPTIONAL REGULATOR ISCR"/>
    <property type="match status" value="1"/>
</dbReference>
<evidence type="ECO:0000256" key="1">
    <source>
        <dbReference type="ARBA" id="ARBA00023125"/>
    </source>
</evidence>
<feature type="region of interest" description="Disordered" evidence="2">
    <location>
        <begin position="146"/>
        <end position="175"/>
    </location>
</feature>
<accession>A0A9X5F8X1</accession>
<evidence type="ECO:0000256" key="2">
    <source>
        <dbReference type="SAM" id="MobiDB-lite"/>
    </source>
</evidence>
<sequence length="175" mass="18555">MRITAKIDYAVRGCLELATTYDGGFVKAESVATAQQIAAPFMLSILGDLRGAGLVESRRGADGGYRLARDPATISVADVIRAIDGPLANIAGVQPEDVDYQGSAAHLRETWVALRVAMRTVLEHVTLADVASGDLPPAATDMLAKPDAWVTRPLPGPSRQPNAQVRSPQDRLPGE</sequence>
<dbReference type="GO" id="GO:0003677">
    <property type="term" value="F:DNA binding"/>
    <property type="evidence" value="ECO:0007669"/>
    <property type="project" value="UniProtKB-KW"/>
</dbReference>
<reference evidence="3 4" key="1">
    <citation type="submission" date="2020-04" db="EMBL/GenBank/DDBJ databases">
        <title>MicrobeNet Type strains.</title>
        <authorList>
            <person name="Nicholson A.C."/>
        </authorList>
    </citation>
    <scope>NUCLEOTIDE SEQUENCE [LARGE SCALE GENOMIC DNA]</scope>
    <source>
        <strain evidence="3 4">ATCC BAA-789</strain>
    </source>
</reference>
<dbReference type="Gene3D" id="1.10.10.10">
    <property type="entry name" value="Winged helix-like DNA-binding domain superfamily/Winged helix DNA-binding domain"/>
    <property type="match status" value="1"/>
</dbReference>
<protein>
    <submittedName>
        <fullName evidence="3">Rrf2 family transcriptional regulator</fullName>
    </submittedName>
</protein>
<keyword evidence="4" id="KW-1185">Reference proteome</keyword>
<keyword evidence="1" id="KW-0238">DNA-binding</keyword>
<dbReference type="PROSITE" id="PS01332">
    <property type="entry name" value="HTH_RRF2_1"/>
    <property type="match status" value="1"/>
</dbReference>
<organism evidence="3 4">
    <name type="scientific">Sanguibacter hominis ATCC BAA-789</name>
    <dbReference type="NCBI Taxonomy" id="1312740"/>
    <lineage>
        <taxon>Bacteria</taxon>
        <taxon>Bacillati</taxon>
        <taxon>Actinomycetota</taxon>
        <taxon>Actinomycetes</taxon>
        <taxon>Micrococcales</taxon>
        <taxon>Sanguibacteraceae</taxon>
        <taxon>Sanguibacter</taxon>
    </lineage>
</organism>
<dbReference type="InterPro" id="IPR036388">
    <property type="entry name" value="WH-like_DNA-bd_sf"/>
</dbReference>